<dbReference type="Pfam" id="PF00685">
    <property type="entry name" value="Sulfotransfer_1"/>
    <property type="match status" value="1"/>
</dbReference>
<organism evidence="5 6">
    <name type="scientific">Mangrovimicrobium sediminis</name>
    <dbReference type="NCBI Taxonomy" id="2562682"/>
    <lineage>
        <taxon>Bacteria</taxon>
        <taxon>Pseudomonadati</taxon>
        <taxon>Pseudomonadota</taxon>
        <taxon>Gammaproteobacteria</taxon>
        <taxon>Cellvibrionales</taxon>
        <taxon>Halieaceae</taxon>
        <taxon>Mangrovimicrobium</taxon>
    </lineage>
</organism>
<dbReference type="EMBL" id="SRLE01000008">
    <property type="protein sequence ID" value="TGD73111.1"/>
    <property type="molecule type" value="Genomic_DNA"/>
</dbReference>
<proteinExistence type="predicted"/>
<dbReference type="Proteomes" id="UP000298050">
    <property type="component" value="Unassembled WGS sequence"/>
</dbReference>
<feature type="region of interest" description="Disordered" evidence="3">
    <location>
        <begin position="1"/>
        <end position="34"/>
    </location>
</feature>
<keyword evidence="6" id="KW-1185">Reference proteome</keyword>
<dbReference type="InterPro" id="IPR000863">
    <property type="entry name" value="Sulfotransferase_dom"/>
</dbReference>
<gene>
    <name evidence="5" type="ORF">E4634_12585</name>
</gene>
<evidence type="ECO:0000313" key="6">
    <source>
        <dbReference type="Proteomes" id="UP000298050"/>
    </source>
</evidence>
<keyword evidence="2" id="KW-0325">Glycoprotein</keyword>
<protein>
    <recommendedName>
        <fullName evidence="4">Sulfotransferase domain-containing protein</fullName>
    </recommendedName>
</protein>
<dbReference type="GO" id="GO:0008146">
    <property type="term" value="F:sulfotransferase activity"/>
    <property type="evidence" value="ECO:0007669"/>
    <property type="project" value="InterPro"/>
</dbReference>
<dbReference type="OrthoDB" id="9075305at2"/>
<accession>A0A4Z0M0P4</accession>
<evidence type="ECO:0000313" key="5">
    <source>
        <dbReference type="EMBL" id="TGD73111.1"/>
    </source>
</evidence>
<reference evidence="5 6" key="1">
    <citation type="submission" date="2019-04" db="EMBL/GenBank/DDBJ databases">
        <title>Taxonomy of novel Haliea sp. from mangrove soil of West Coast of India.</title>
        <authorList>
            <person name="Verma A."/>
            <person name="Kumar P."/>
            <person name="Krishnamurthi S."/>
        </authorList>
    </citation>
    <scope>NUCLEOTIDE SEQUENCE [LARGE SCALE GENOMIC DNA]</scope>
    <source>
        <strain evidence="5 6">SAOS-164</strain>
    </source>
</reference>
<sequence length="344" mass="39125">MALPAQRKPACTGSNTRLHPGQLRTYPAARSSGGRMKAPNTFLIGAPKCGTTALSEYLGTHPRVFMCQPKEPHFFGTDMRAYGCCADAGAYGALFDAADAQHEVVMEASVLYLYSDDAVPNILAACPAARFIVMLRHPVDYLHAFHSQLLLNADEWIEDFDSAWRASRDGTRDAEQVRTNCRIPKLLDYPAVGRLGEQVQRLLGQVDRERVHFIFFEDFSADTAGEYRRVLDFLGLENDGRENFDVIHSNKVNRIVWLGKWRKRQQGPLIRAWIKFKLAVGLRHLSLTGWLHRLNRKPQMRNQIDTELRDDLLQFFHDDIHALQAATGRDLRHWLKTAPTTRSD</sequence>
<dbReference type="PANTHER" id="PTHR10605:SF56">
    <property type="entry name" value="BIFUNCTIONAL HEPARAN SULFATE N-DEACETYLASE_N-SULFOTRANSFERASE"/>
    <property type="match status" value="1"/>
</dbReference>
<evidence type="ECO:0000259" key="4">
    <source>
        <dbReference type="Pfam" id="PF00685"/>
    </source>
</evidence>
<keyword evidence="1" id="KW-0808">Transferase</keyword>
<dbReference type="SUPFAM" id="SSF52540">
    <property type="entry name" value="P-loop containing nucleoside triphosphate hydrolases"/>
    <property type="match status" value="1"/>
</dbReference>
<name>A0A4Z0M0P4_9GAMM</name>
<dbReference type="InterPro" id="IPR027417">
    <property type="entry name" value="P-loop_NTPase"/>
</dbReference>
<evidence type="ECO:0000256" key="3">
    <source>
        <dbReference type="SAM" id="MobiDB-lite"/>
    </source>
</evidence>
<evidence type="ECO:0000256" key="2">
    <source>
        <dbReference type="ARBA" id="ARBA00023180"/>
    </source>
</evidence>
<dbReference type="PANTHER" id="PTHR10605">
    <property type="entry name" value="HEPARAN SULFATE SULFOTRANSFERASE"/>
    <property type="match status" value="1"/>
</dbReference>
<evidence type="ECO:0000256" key="1">
    <source>
        <dbReference type="ARBA" id="ARBA00022679"/>
    </source>
</evidence>
<feature type="domain" description="Sulfotransferase" evidence="4">
    <location>
        <begin position="40"/>
        <end position="242"/>
    </location>
</feature>
<dbReference type="Gene3D" id="3.40.50.300">
    <property type="entry name" value="P-loop containing nucleotide triphosphate hydrolases"/>
    <property type="match status" value="1"/>
</dbReference>
<dbReference type="AlphaFoldDB" id="A0A4Z0M0P4"/>
<comment type="caution">
    <text evidence="5">The sequence shown here is derived from an EMBL/GenBank/DDBJ whole genome shotgun (WGS) entry which is preliminary data.</text>
</comment>
<dbReference type="InterPro" id="IPR037359">
    <property type="entry name" value="NST/OST"/>
</dbReference>